<dbReference type="EC" id="5.4.99.25" evidence="5"/>
<keyword evidence="9" id="KW-1185">Reference proteome</keyword>
<dbReference type="NCBIfam" id="TIGR00431">
    <property type="entry name" value="TruB"/>
    <property type="match status" value="1"/>
</dbReference>
<dbReference type="STRING" id="407022.SAMN05661044_05422"/>
<dbReference type="CDD" id="cd02573">
    <property type="entry name" value="PseudoU_synth_EcTruB"/>
    <property type="match status" value="1"/>
</dbReference>
<evidence type="ECO:0000256" key="4">
    <source>
        <dbReference type="ARBA" id="ARBA00023235"/>
    </source>
</evidence>
<evidence type="ECO:0000256" key="3">
    <source>
        <dbReference type="ARBA" id="ARBA00022694"/>
    </source>
</evidence>
<evidence type="ECO:0000256" key="2">
    <source>
        <dbReference type="ARBA" id="ARBA00005642"/>
    </source>
</evidence>
<dbReference type="InterPro" id="IPR002501">
    <property type="entry name" value="PsdUridine_synth_N"/>
</dbReference>
<reference evidence="9" key="1">
    <citation type="submission" date="2016-10" db="EMBL/GenBank/DDBJ databases">
        <authorList>
            <person name="Varghese N."/>
            <person name="Submissions S."/>
        </authorList>
    </citation>
    <scope>NUCLEOTIDE SEQUENCE [LARGE SCALE GENOMIC DNA]</scope>
    <source>
        <strain evidence="9">DSM 18733</strain>
    </source>
</reference>
<evidence type="ECO:0000256" key="5">
    <source>
        <dbReference type="HAMAP-Rule" id="MF_01080"/>
    </source>
</evidence>
<proteinExistence type="inferred from homology"/>
<evidence type="ECO:0000313" key="9">
    <source>
        <dbReference type="Proteomes" id="UP000199421"/>
    </source>
</evidence>
<dbReference type="Pfam" id="PF01509">
    <property type="entry name" value="TruB_N"/>
    <property type="match status" value="1"/>
</dbReference>
<protein>
    <recommendedName>
        <fullName evidence="5">tRNA pseudouridine synthase B</fullName>
        <ecNumber evidence="5">5.4.99.25</ecNumber>
    </recommendedName>
    <alternativeName>
        <fullName evidence="5">tRNA pseudouridine(55) synthase</fullName>
        <shortName evidence="5">Psi55 synthase</shortName>
    </alternativeName>
    <alternativeName>
        <fullName evidence="5">tRNA pseudouridylate synthase</fullName>
    </alternativeName>
    <alternativeName>
        <fullName evidence="5">tRNA-uridine isomerase</fullName>
    </alternativeName>
</protein>
<gene>
    <name evidence="5" type="primary">truB</name>
    <name evidence="8" type="ORF">SAMN05661044_05422</name>
</gene>
<dbReference type="GO" id="GO:0031119">
    <property type="term" value="P:tRNA pseudouridine synthesis"/>
    <property type="evidence" value="ECO:0007669"/>
    <property type="project" value="UniProtKB-UniRule"/>
</dbReference>
<dbReference type="InterPro" id="IPR020103">
    <property type="entry name" value="PsdUridine_synth_cat_dom_sf"/>
</dbReference>
<comment type="similarity">
    <text evidence="2 5">Belongs to the pseudouridine synthase TruB family. Type 1 subfamily.</text>
</comment>
<dbReference type="GO" id="GO:1990481">
    <property type="term" value="P:mRNA pseudouridine synthesis"/>
    <property type="evidence" value="ECO:0007669"/>
    <property type="project" value="TreeGrafter"/>
</dbReference>
<comment type="catalytic activity">
    <reaction evidence="1 5">
        <text>uridine(55) in tRNA = pseudouridine(55) in tRNA</text>
        <dbReference type="Rhea" id="RHEA:42532"/>
        <dbReference type="Rhea" id="RHEA-COMP:10101"/>
        <dbReference type="Rhea" id="RHEA-COMP:10102"/>
        <dbReference type="ChEBI" id="CHEBI:65314"/>
        <dbReference type="ChEBI" id="CHEBI:65315"/>
        <dbReference type="EC" id="5.4.99.25"/>
    </reaction>
</comment>
<dbReference type="InterPro" id="IPR032819">
    <property type="entry name" value="TruB_C"/>
</dbReference>
<dbReference type="AlphaFoldDB" id="A0A1H7Z6V5"/>
<dbReference type="HAMAP" id="MF_01080">
    <property type="entry name" value="TruB_bact"/>
    <property type="match status" value="1"/>
</dbReference>
<dbReference type="InterPro" id="IPR014780">
    <property type="entry name" value="tRNA_psdUridine_synth_TruB"/>
</dbReference>
<feature type="active site" description="Nucleophile" evidence="5">
    <location>
        <position position="56"/>
    </location>
</feature>
<dbReference type="PANTHER" id="PTHR13767">
    <property type="entry name" value="TRNA-PSEUDOURIDINE SYNTHASE"/>
    <property type="match status" value="1"/>
</dbReference>
<feature type="domain" description="tRNA pseudouridylate synthase B C-terminal" evidence="7">
    <location>
        <begin position="190"/>
        <end position="231"/>
    </location>
</feature>
<keyword evidence="3 5" id="KW-0819">tRNA processing</keyword>
<evidence type="ECO:0000259" key="6">
    <source>
        <dbReference type="Pfam" id="PF01509"/>
    </source>
</evidence>
<dbReference type="Proteomes" id="UP000199421">
    <property type="component" value="Unassembled WGS sequence"/>
</dbReference>
<feature type="domain" description="Pseudouridine synthase II N-terminal" evidence="6">
    <location>
        <begin position="48"/>
        <end position="189"/>
    </location>
</feature>
<dbReference type="RefSeq" id="WP_093332623.1">
    <property type="nucleotide sequence ID" value="NZ_FOAF01000015.1"/>
</dbReference>
<sequence>MKDSNREHIYPDFDFSEGEVLLIDKPFEWTSFDVVSKIRNSLKPLKIKVGHAGTLDPLATGLLIVCTGKRTKTIDTLQAQEKEYTGTFTLGATTPSYDLETDPDQHFDTSELQEIDLVNATKNFIGELDQYPPAHSAVKVEGERLYEKARRGEIVELKTRKVTIFEFELTRIDLPEVDFRVVCSKGTYIRSLAHDFGKFMNNGAYLSKLRRTRSGAFHVNNAYDVLDLSAHIRSLREPSGEQ</sequence>
<keyword evidence="4 5" id="KW-0413">Isomerase</keyword>
<name>A0A1H7Z6V5_OLID1</name>
<dbReference type="SUPFAM" id="SSF55120">
    <property type="entry name" value="Pseudouridine synthase"/>
    <property type="match status" value="1"/>
</dbReference>
<accession>A0A1H7Z6V5</accession>
<evidence type="ECO:0000256" key="1">
    <source>
        <dbReference type="ARBA" id="ARBA00000385"/>
    </source>
</evidence>
<dbReference type="GO" id="GO:0003723">
    <property type="term" value="F:RNA binding"/>
    <property type="evidence" value="ECO:0007669"/>
    <property type="project" value="InterPro"/>
</dbReference>
<organism evidence="8 9">
    <name type="scientific">Olivibacter domesticus</name>
    <name type="common">Pseudosphingobacterium domesticum</name>
    <dbReference type="NCBI Taxonomy" id="407022"/>
    <lineage>
        <taxon>Bacteria</taxon>
        <taxon>Pseudomonadati</taxon>
        <taxon>Bacteroidota</taxon>
        <taxon>Sphingobacteriia</taxon>
        <taxon>Sphingobacteriales</taxon>
        <taxon>Sphingobacteriaceae</taxon>
        <taxon>Olivibacter</taxon>
    </lineage>
</organism>
<comment type="function">
    <text evidence="5">Responsible for synthesis of pseudouridine from uracil-55 in the psi GC loop of transfer RNAs.</text>
</comment>
<dbReference type="Pfam" id="PF16198">
    <property type="entry name" value="TruB_C_2"/>
    <property type="match status" value="1"/>
</dbReference>
<dbReference type="EMBL" id="FOAF01000015">
    <property type="protein sequence ID" value="SEM53298.1"/>
    <property type="molecule type" value="Genomic_DNA"/>
</dbReference>
<dbReference type="OrthoDB" id="9802309at2"/>
<evidence type="ECO:0000313" key="8">
    <source>
        <dbReference type="EMBL" id="SEM53298.1"/>
    </source>
</evidence>
<dbReference type="GO" id="GO:0160148">
    <property type="term" value="F:tRNA pseudouridine(55) synthase activity"/>
    <property type="evidence" value="ECO:0007669"/>
    <property type="project" value="UniProtKB-EC"/>
</dbReference>
<dbReference type="Gene3D" id="3.30.2350.10">
    <property type="entry name" value="Pseudouridine synthase"/>
    <property type="match status" value="1"/>
</dbReference>
<dbReference type="PANTHER" id="PTHR13767:SF2">
    <property type="entry name" value="PSEUDOURIDYLATE SYNTHASE TRUB1"/>
    <property type="match status" value="1"/>
</dbReference>
<evidence type="ECO:0000259" key="7">
    <source>
        <dbReference type="Pfam" id="PF16198"/>
    </source>
</evidence>